<gene>
    <name evidence="2" type="ORF">QG37_01361</name>
</gene>
<protein>
    <submittedName>
        <fullName evidence="2">Uncharacterized protein</fullName>
    </submittedName>
</protein>
<dbReference type="VEuPathDB" id="FungiDB:QG37_01361"/>
<feature type="transmembrane region" description="Helical" evidence="1">
    <location>
        <begin position="30"/>
        <end position="48"/>
    </location>
</feature>
<comment type="caution">
    <text evidence="2">The sequence shown here is derived from an EMBL/GenBank/DDBJ whole genome shotgun (WGS) entry which is preliminary data.</text>
</comment>
<keyword evidence="1" id="KW-1133">Transmembrane helix</keyword>
<proteinExistence type="predicted"/>
<accession>A0A0L0P598</accession>
<keyword evidence="1" id="KW-0472">Membrane</keyword>
<evidence type="ECO:0000256" key="1">
    <source>
        <dbReference type="SAM" id="Phobius"/>
    </source>
</evidence>
<sequence>MVRTYCGHLQKKKKKKFSLRENLVCEREKLFFIIILTFLWSFSLGTLYHVAIRVLPALASTTIYITIIAQKFLVLQKVDTGLFAENRPLARPTLGACFYSPSLG</sequence>
<evidence type="ECO:0000313" key="2">
    <source>
        <dbReference type="EMBL" id="KNE01533.1"/>
    </source>
</evidence>
<dbReference type="EMBL" id="LGST01000009">
    <property type="protein sequence ID" value="KNE01533.1"/>
    <property type="molecule type" value="Genomic_DNA"/>
</dbReference>
<keyword evidence="1" id="KW-0812">Transmembrane</keyword>
<organism evidence="2 3">
    <name type="scientific">Candidozyma auris</name>
    <name type="common">Yeast</name>
    <name type="synonym">Candida auris</name>
    <dbReference type="NCBI Taxonomy" id="498019"/>
    <lineage>
        <taxon>Eukaryota</taxon>
        <taxon>Fungi</taxon>
        <taxon>Dikarya</taxon>
        <taxon>Ascomycota</taxon>
        <taxon>Saccharomycotina</taxon>
        <taxon>Pichiomycetes</taxon>
        <taxon>Metschnikowiaceae</taxon>
        <taxon>Candidozyma</taxon>
    </lineage>
</organism>
<name>A0A0L0P598_CANAR</name>
<dbReference type="AlphaFoldDB" id="A0A0L0P598"/>
<reference evidence="3" key="1">
    <citation type="journal article" date="2015" name="BMC Genomics">
        <title>Draft genome of a commonly misdiagnosed multidrug resistant pathogen Candida auris.</title>
        <authorList>
            <person name="Chatterjee S."/>
            <person name="Alampalli S.V."/>
            <person name="Nageshan R.K."/>
            <person name="Chettiar S.T."/>
            <person name="Joshi S."/>
            <person name="Tatu U.S."/>
        </authorList>
    </citation>
    <scope>NUCLEOTIDE SEQUENCE [LARGE SCALE GENOMIC DNA]</scope>
    <source>
        <strain evidence="3">6684</strain>
    </source>
</reference>
<evidence type="ECO:0000313" key="3">
    <source>
        <dbReference type="Proteomes" id="UP000037122"/>
    </source>
</evidence>
<dbReference type="Proteomes" id="UP000037122">
    <property type="component" value="Unassembled WGS sequence"/>
</dbReference>